<evidence type="ECO:0000313" key="1">
    <source>
        <dbReference type="EMBL" id="RCN32287.1"/>
    </source>
</evidence>
<dbReference type="OrthoDB" id="1434354at2759"/>
<dbReference type="AlphaFoldDB" id="A0A368FQ16"/>
<reference evidence="1 2" key="1">
    <citation type="submission" date="2014-10" db="EMBL/GenBank/DDBJ databases">
        <title>Draft genome of the hookworm Ancylostoma caninum.</title>
        <authorList>
            <person name="Mitreva M."/>
        </authorList>
    </citation>
    <scope>NUCLEOTIDE SEQUENCE [LARGE SCALE GENOMIC DNA]</scope>
    <source>
        <strain evidence="1 2">Baltimore</strain>
    </source>
</reference>
<dbReference type="Proteomes" id="UP000252519">
    <property type="component" value="Unassembled WGS sequence"/>
</dbReference>
<name>A0A368FQ16_ANCCA</name>
<proteinExistence type="predicted"/>
<dbReference type="Gene3D" id="3.40.525.10">
    <property type="entry name" value="CRAL-TRIO lipid binding domain"/>
    <property type="match status" value="1"/>
</dbReference>
<feature type="non-terminal residue" evidence="1">
    <location>
        <position position="176"/>
    </location>
</feature>
<dbReference type="STRING" id="29170.A0A368FQ16"/>
<protein>
    <submittedName>
        <fullName evidence="1">Uncharacterized protein</fullName>
    </submittedName>
</protein>
<dbReference type="InterPro" id="IPR036865">
    <property type="entry name" value="CRAL-TRIO_dom_sf"/>
</dbReference>
<keyword evidence="2" id="KW-1185">Reference proteome</keyword>
<organism evidence="1 2">
    <name type="scientific">Ancylostoma caninum</name>
    <name type="common">Dog hookworm</name>
    <dbReference type="NCBI Taxonomy" id="29170"/>
    <lineage>
        <taxon>Eukaryota</taxon>
        <taxon>Metazoa</taxon>
        <taxon>Ecdysozoa</taxon>
        <taxon>Nematoda</taxon>
        <taxon>Chromadorea</taxon>
        <taxon>Rhabditida</taxon>
        <taxon>Rhabditina</taxon>
        <taxon>Rhabditomorpha</taxon>
        <taxon>Strongyloidea</taxon>
        <taxon>Ancylostomatidae</taxon>
        <taxon>Ancylostomatinae</taxon>
        <taxon>Ancylostoma</taxon>
    </lineage>
</organism>
<evidence type="ECO:0000313" key="2">
    <source>
        <dbReference type="Proteomes" id="UP000252519"/>
    </source>
</evidence>
<sequence length="176" mass="20347">MTVHSTTRAAEPISSAEKEQIDALRTRLNECLKKIPEDLDTDLNLVRWIRGYQGDIEKICTNFSHYVSSRNASGFVGRDLPEKYFEMPAIKPFLPFIASSRLGDSVWSEEHNAFMFVERAWAQPREFIKTFKTSDYLIHCFGYSELLLQLILELYINLLILDANENSQKTGDQYTL</sequence>
<dbReference type="EMBL" id="JOJR01001122">
    <property type="protein sequence ID" value="RCN32287.1"/>
    <property type="molecule type" value="Genomic_DNA"/>
</dbReference>
<gene>
    <name evidence="1" type="ORF">ANCCAN_21912</name>
</gene>
<comment type="caution">
    <text evidence="1">The sequence shown here is derived from an EMBL/GenBank/DDBJ whole genome shotgun (WGS) entry which is preliminary data.</text>
</comment>
<accession>A0A368FQ16</accession>